<protein>
    <submittedName>
        <fullName evidence="2">Uncharacterized protein</fullName>
    </submittedName>
</protein>
<proteinExistence type="inferred from homology"/>
<dbReference type="PANTHER" id="PTHR12832:SF11">
    <property type="entry name" value="LD23868P"/>
    <property type="match status" value="1"/>
</dbReference>
<organism evidence="2">
    <name type="scientific">Prasinoderma coloniale</name>
    <dbReference type="NCBI Taxonomy" id="156133"/>
    <lineage>
        <taxon>Eukaryota</taxon>
        <taxon>Viridiplantae</taxon>
        <taxon>Prasinodermophyta</taxon>
        <taxon>Prasinodermophyceae</taxon>
        <taxon>Prasinodermales</taxon>
        <taxon>Prasinodermaceae</taxon>
        <taxon>Prasinoderma</taxon>
    </lineage>
</organism>
<dbReference type="AlphaFoldDB" id="A0A7R9XXW7"/>
<evidence type="ECO:0000256" key="1">
    <source>
        <dbReference type="ARBA" id="ARBA00010954"/>
    </source>
</evidence>
<dbReference type="PANTHER" id="PTHR12832">
    <property type="entry name" value="TESTIS-SPECIFIC PROTEIN PBS13 T-COMPLEX 11"/>
    <property type="match status" value="1"/>
</dbReference>
<accession>A0A7R9XXW7</accession>
<dbReference type="Pfam" id="PF05794">
    <property type="entry name" value="Tcp11"/>
    <property type="match status" value="1"/>
</dbReference>
<reference evidence="2" key="1">
    <citation type="submission" date="2021-01" db="EMBL/GenBank/DDBJ databases">
        <authorList>
            <person name="Corre E."/>
            <person name="Pelletier E."/>
            <person name="Niang G."/>
            <person name="Scheremetjew M."/>
            <person name="Finn R."/>
            <person name="Kale V."/>
            <person name="Holt S."/>
            <person name="Cochrane G."/>
            <person name="Meng A."/>
            <person name="Brown T."/>
            <person name="Cohen L."/>
        </authorList>
    </citation>
    <scope>NUCLEOTIDE SEQUENCE</scope>
    <source>
        <strain evidence="2">CCMP1413</strain>
    </source>
</reference>
<evidence type="ECO:0000313" key="2">
    <source>
        <dbReference type="EMBL" id="CAD8234920.1"/>
    </source>
</evidence>
<dbReference type="InterPro" id="IPR008862">
    <property type="entry name" value="Tcp11"/>
</dbReference>
<dbReference type="GO" id="GO:0007165">
    <property type="term" value="P:signal transduction"/>
    <property type="evidence" value="ECO:0007669"/>
    <property type="project" value="TreeGrafter"/>
</dbReference>
<dbReference type="EMBL" id="HBDZ01005007">
    <property type="protein sequence ID" value="CAD8234920.1"/>
    <property type="molecule type" value="Transcribed_RNA"/>
</dbReference>
<comment type="similarity">
    <text evidence="1">Belongs to the TCP11 family.</text>
</comment>
<gene>
    <name evidence="2" type="ORF">PCOL08062_LOCUS3842</name>
</gene>
<sequence length="294" mass="30042">MTPESGRAMSYGQLRRLSARSAGAAHSRPAEAAHDTWWECAAGPLRIGLVEMAMGMLTALRPREGKDGSGSDAAEELVSALDKPVELCEEQHALIPETLEYEALRMLQSAEALRRCVCLAAALLAAKQARAALRKPALPAEAMGAAASRAMALLRGPAAGADSGVVLEDVARELALAVDENESGTSTGMIARLLSHHLAGGAIAKRCVDAVRAAARAVLALGPVAGMEAACCALASVGASTAEGAVLAEEVGVAAAQLESIARVQLAVHGRTYASLLAAEDIAASEGSESEGEM</sequence>
<name>A0A7R9XXW7_9VIRI</name>